<dbReference type="Pfam" id="PF07715">
    <property type="entry name" value="Plug"/>
    <property type="match status" value="1"/>
</dbReference>
<accession>A0A2N7JSB0</accession>
<comment type="caution">
    <text evidence="19">The sequence shown here is derived from an EMBL/GenBank/DDBJ whole genome shotgun (WGS) entry which is preliminary data.</text>
</comment>
<dbReference type="RefSeq" id="WP_102551796.1">
    <property type="nucleotide sequence ID" value="NZ_MCZF01000074.1"/>
</dbReference>
<dbReference type="GO" id="GO:0015344">
    <property type="term" value="F:siderophore uptake transmembrane transporter activity"/>
    <property type="evidence" value="ECO:0007669"/>
    <property type="project" value="TreeGrafter"/>
</dbReference>
<evidence type="ECO:0000259" key="18">
    <source>
        <dbReference type="Pfam" id="PF07715"/>
    </source>
</evidence>
<evidence type="ECO:0000256" key="11">
    <source>
        <dbReference type="ARBA" id="ARBA00023136"/>
    </source>
</evidence>
<dbReference type="PANTHER" id="PTHR32552">
    <property type="entry name" value="FERRICHROME IRON RECEPTOR-RELATED"/>
    <property type="match status" value="1"/>
</dbReference>
<dbReference type="CDD" id="cd01347">
    <property type="entry name" value="ligand_gated_channel"/>
    <property type="match status" value="1"/>
</dbReference>
<evidence type="ECO:0000256" key="13">
    <source>
        <dbReference type="ARBA" id="ARBA00023237"/>
    </source>
</evidence>
<comment type="subcellular location">
    <subcellularLocation>
        <location evidence="1 14">Cell outer membrane</location>
        <topology evidence="1 14">Multi-pass membrane protein</topology>
    </subcellularLocation>
</comment>
<dbReference type="InterPro" id="IPR039426">
    <property type="entry name" value="TonB-dep_rcpt-like"/>
</dbReference>
<feature type="chain" id="PRO_5015009046" evidence="16">
    <location>
        <begin position="23"/>
        <end position="710"/>
    </location>
</feature>
<feature type="domain" description="TonB-dependent receptor plug" evidence="18">
    <location>
        <begin position="55"/>
        <end position="152"/>
    </location>
</feature>
<evidence type="ECO:0000256" key="2">
    <source>
        <dbReference type="ARBA" id="ARBA00009810"/>
    </source>
</evidence>
<dbReference type="NCBIfam" id="TIGR01783">
    <property type="entry name" value="TonB-siderophor"/>
    <property type="match status" value="1"/>
</dbReference>
<keyword evidence="10 15" id="KW-0798">TonB box</keyword>
<proteinExistence type="inferred from homology"/>
<dbReference type="Gene3D" id="2.170.130.10">
    <property type="entry name" value="TonB-dependent receptor, plug domain"/>
    <property type="match status" value="1"/>
</dbReference>
<keyword evidence="4 14" id="KW-1134">Transmembrane beta strand</keyword>
<evidence type="ECO:0000256" key="9">
    <source>
        <dbReference type="ARBA" id="ARBA00023065"/>
    </source>
</evidence>
<gene>
    <name evidence="19" type="ORF">BCT54_21350</name>
</gene>
<reference evidence="20" key="1">
    <citation type="submission" date="2016-07" db="EMBL/GenBank/DDBJ databases">
        <title>Nontailed viruses are major unrecognized killers of bacteria in the ocean.</title>
        <authorList>
            <person name="Kauffman K."/>
            <person name="Hussain F."/>
            <person name="Yang J."/>
            <person name="Arevalo P."/>
            <person name="Brown J."/>
            <person name="Cutler M."/>
            <person name="Kelly L."/>
            <person name="Polz M.F."/>
        </authorList>
    </citation>
    <scope>NUCLEOTIDE SEQUENCE [LARGE SCALE GENOMIC DNA]</scope>
    <source>
        <strain evidence="20">10N.261.48.B5</strain>
    </source>
</reference>
<dbReference type="Pfam" id="PF00593">
    <property type="entry name" value="TonB_dep_Rec_b-barrel"/>
    <property type="match status" value="1"/>
</dbReference>
<dbReference type="InterPro" id="IPR010105">
    <property type="entry name" value="TonB_sidphr_rcpt"/>
</dbReference>
<evidence type="ECO:0000256" key="1">
    <source>
        <dbReference type="ARBA" id="ARBA00004571"/>
    </source>
</evidence>
<dbReference type="SUPFAM" id="SSF56935">
    <property type="entry name" value="Porins"/>
    <property type="match status" value="1"/>
</dbReference>
<keyword evidence="8" id="KW-0408">Iron</keyword>
<evidence type="ECO:0000256" key="5">
    <source>
        <dbReference type="ARBA" id="ARBA00022496"/>
    </source>
</evidence>
<feature type="domain" description="TonB-dependent receptor-like beta-barrel" evidence="17">
    <location>
        <begin position="231"/>
        <end position="680"/>
    </location>
</feature>
<evidence type="ECO:0000256" key="16">
    <source>
        <dbReference type="SAM" id="SignalP"/>
    </source>
</evidence>
<evidence type="ECO:0000256" key="3">
    <source>
        <dbReference type="ARBA" id="ARBA00022448"/>
    </source>
</evidence>
<keyword evidence="7 16" id="KW-0732">Signal</keyword>
<evidence type="ECO:0000256" key="7">
    <source>
        <dbReference type="ARBA" id="ARBA00022729"/>
    </source>
</evidence>
<keyword evidence="5" id="KW-0410">Iron transport</keyword>
<dbReference type="InterPro" id="IPR000531">
    <property type="entry name" value="Beta-barrel_TonB"/>
</dbReference>
<organism evidence="19 20">
    <name type="scientific">Vibrio splendidus</name>
    <dbReference type="NCBI Taxonomy" id="29497"/>
    <lineage>
        <taxon>Bacteria</taxon>
        <taxon>Pseudomonadati</taxon>
        <taxon>Pseudomonadota</taxon>
        <taxon>Gammaproteobacteria</taxon>
        <taxon>Vibrionales</taxon>
        <taxon>Vibrionaceae</taxon>
        <taxon>Vibrio</taxon>
    </lineage>
</organism>
<dbReference type="PANTHER" id="PTHR32552:SF68">
    <property type="entry name" value="FERRICHROME OUTER MEMBRANE TRANSPORTER_PHAGE RECEPTOR"/>
    <property type="match status" value="1"/>
</dbReference>
<evidence type="ECO:0000256" key="6">
    <source>
        <dbReference type="ARBA" id="ARBA00022692"/>
    </source>
</evidence>
<comment type="similarity">
    <text evidence="2 14 15">Belongs to the TonB-dependent receptor family.</text>
</comment>
<evidence type="ECO:0000313" key="19">
    <source>
        <dbReference type="EMBL" id="PMM57797.1"/>
    </source>
</evidence>
<evidence type="ECO:0000256" key="12">
    <source>
        <dbReference type="ARBA" id="ARBA00023170"/>
    </source>
</evidence>
<feature type="signal peptide" evidence="16">
    <location>
        <begin position="1"/>
        <end position="22"/>
    </location>
</feature>
<dbReference type="InterPro" id="IPR036942">
    <property type="entry name" value="Beta-barrel_TonB_sf"/>
</dbReference>
<evidence type="ECO:0000256" key="15">
    <source>
        <dbReference type="RuleBase" id="RU003357"/>
    </source>
</evidence>
<dbReference type="InterPro" id="IPR012910">
    <property type="entry name" value="Plug_dom"/>
</dbReference>
<evidence type="ECO:0000259" key="17">
    <source>
        <dbReference type="Pfam" id="PF00593"/>
    </source>
</evidence>
<keyword evidence="6 14" id="KW-0812">Transmembrane</keyword>
<dbReference type="PROSITE" id="PS52016">
    <property type="entry name" value="TONB_DEPENDENT_REC_3"/>
    <property type="match status" value="1"/>
</dbReference>
<evidence type="ECO:0000313" key="20">
    <source>
        <dbReference type="Proteomes" id="UP000235533"/>
    </source>
</evidence>
<keyword evidence="11 14" id="KW-0472">Membrane</keyword>
<evidence type="ECO:0000256" key="4">
    <source>
        <dbReference type="ARBA" id="ARBA00022452"/>
    </source>
</evidence>
<dbReference type="AlphaFoldDB" id="A0A2N7JSB0"/>
<evidence type="ECO:0000256" key="10">
    <source>
        <dbReference type="ARBA" id="ARBA00023077"/>
    </source>
</evidence>
<evidence type="ECO:0000256" key="14">
    <source>
        <dbReference type="PROSITE-ProRule" id="PRU01360"/>
    </source>
</evidence>
<name>A0A2N7JSB0_VIBSP</name>
<dbReference type="GO" id="GO:0015891">
    <property type="term" value="P:siderophore transport"/>
    <property type="evidence" value="ECO:0007669"/>
    <property type="project" value="InterPro"/>
</dbReference>
<dbReference type="GO" id="GO:0009279">
    <property type="term" value="C:cell outer membrane"/>
    <property type="evidence" value="ECO:0007669"/>
    <property type="project" value="UniProtKB-SubCell"/>
</dbReference>
<dbReference type="EMBL" id="MCZF01000074">
    <property type="protein sequence ID" value="PMM57797.1"/>
    <property type="molecule type" value="Genomic_DNA"/>
</dbReference>
<keyword evidence="9" id="KW-0406">Ion transport</keyword>
<keyword evidence="12" id="KW-0675">Receptor</keyword>
<evidence type="ECO:0000256" key="8">
    <source>
        <dbReference type="ARBA" id="ARBA00023004"/>
    </source>
</evidence>
<sequence>MFSKSPLALVIGAVLASPAVLAETVKTDEHMVVEGRDYGYKADTNTTAMRMEATQLETLGQVSVIDEQIIDEQRASTLGEVLKNDASISAGSKSTNRERFNLRGFELDSGSSYLRDGVQHWSHYRQPVELLERVEVLKGPAGLLYGESTPGGLVNMVSKKPTYETQVSVSQDIGSDNYTRTVADVSGSLNEAQTLRARAIVSQENQDSYRTRFDGTDVETERFVGGLFVDYDINDDVMLSLHYDRTQELGDLDNGSEIDTATGKVVDPNTVTDQRFAQTDNDVANYGVAVTASLNDTWSVKSGVSRQFYERQRTESDNGVDSQKDKNGNITGYGYKVSDRHDEWTFDTAYVDFTGDFDALDVNHRVLVGVNGLHYDYKQLYSQDYACSSATEAEAVTACGNGFDMPSDISYHNDDALSHSESKHYGFYLQDLVTLNEQWQVLAGARFAYDKTISSSGKEESFNNVLPKLGVIYSPAENGSIYTVYSESFEPVGEITDQDDANFGQSQDAKKGTLYEVGTKWELFDERLFVSGAVFQITQSNIQVTEDIDPANNNGAETRTTQAGEQVHTGVELAATGYLTNAFSLSASTMFLDAEYKNDPELEGKTPADVPEFTASIWSTYAFNNGTDVNLGVYHVGERYTESANTFKKDAYTRVDMGVSHTIKYDENLDFVARFNVENLFDTDYLEGGSTSSVVVGEGRNYMATLQVKY</sequence>
<dbReference type="Gene3D" id="2.40.170.20">
    <property type="entry name" value="TonB-dependent receptor, beta-barrel domain"/>
    <property type="match status" value="1"/>
</dbReference>
<dbReference type="InterPro" id="IPR037066">
    <property type="entry name" value="Plug_dom_sf"/>
</dbReference>
<keyword evidence="3 14" id="KW-0813">Transport</keyword>
<dbReference type="GO" id="GO:0038023">
    <property type="term" value="F:signaling receptor activity"/>
    <property type="evidence" value="ECO:0007669"/>
    <property type="project" value="InterPro"/>
</dbReference>
<dbReference type="Proteomes" id="UP000235533">
    <property type="component" value="Unassembled WGS sequence"/>
</dbReference>
<protein>
    <submittedName>
        <fullName evidence="19">Ligand-gated channel protein</fullName>
    </submittedName>
</protein>
<keyword evidence="13 14" id="KW-0998">Cell outer membrane</keyword>